<feature type="transmembrane region" description="Helical" evidence="1">
    <location>
        <begin position="69"/>
        <end position="92"/>
    </location>
</feature>
<dbReference type="Proteomes" id="UP001597511">
    <property type="component" value="Unassembled WGS sequence"/>
</dbReference>
<feature type="transmembrane region" description="Helical" evidence="1">
    <location>
        <begin position="112"/>
        <end position="130"/>
    </location>
</feature>
<evidence type="ECO:0000313" key="2">
    <source>
        <dbReference type="EMBL" id="MFD2921435.1"/>
    </source>
</evidence>
<accession>A0ABW6A7W0</accession>
<organism evidence="2 3">
    <name type="scientific">Terrimonas rubra</name>
    <dbReference type="NCBI Taxonomy" id="1035890"/>
    <lineage>
        <taxon>Bacteria</taxon>
        <taxon>Pseudomonadati</taxon>
        <taxon>Bacteroidota</taxon>
        <taxon>Chitinophagia</taxon>
        <taxon>Chitinophagales</taxon>
        <taxon>Chitinophagaceae</taxon>
        <taxon>Terrimonas</taxon>
    </lineage>
</organism>
<name>A0ABW6A7W0_9BACT</name>
<evidence type="ECO:0000313" key="3">
    <source>
        <dbReference type="Proteomes" id="UP001597511"/>
    </source>
</evidence>
<keyword evidence="1" id="KW-0472">Membrane</keyword>
<feature type="transmembrane region" description="Helical" evidence="1">
    <location>
        <begin position="12"/>
        <end position="32"/>
    </location>
</feature>
<keyword evidence="1" id="KW-0812">Transmembrane</keyword>
<gene>
    <name evidence="2" type="ORF">ACFS6H_17035</name>
</gene>
<comment type="caution">
    <text evidence="2">The sequence shown here is derived from an EMBL/GenBank/DDBJ whole genome shotgun (WGS) entry which is preliminary data.</text>
</comment>
<feature type="transmembrane region" description="Helical" evidence="1">
    <location>
        <begin position="136"/>
        <end position="158"/>
    </location>
</feature>
<dbReference type="RefSeq" id="WP_386101731.1">
    <property type="nucleotide sequence ID" value="NZ_JBHUOZ010000003.1"/>
</dbReference>
<dbReference type="EMBL" id="JBHUOZ010000003">
    <property type="protein sequence ID" value="MFD2921435.1"/>
    <property type="molecule type" value="Genomic_DNA"/>
</dbReference>
<proteinExistence type="predicted"/>
<protein>
    <submittedName>
        <fullName evidence="2">DUF2975 domain-containing protein</fullName>
    </submittedName>
</protein>
<sequence>MNVRVKIISRLLTYLCQALAFGYLLIVLYSAICLVTGTGITPYGEGKYLHINYPFTSTPFLNVDNNLPYILSSFLSVLLFYGLFFLLTARVFRIFYQPRLFIPPHITSLQQFYLYNLFVPGIATLISLLFVPVEAIVWGLILVHMLLGVFAYFLSAIFKQGLNLQNEQDLFI</sequence>
<keyword evidence="3" id="KW-1185">Reference proteome</keyword>
<evidence type="ECO:0000256" key="1">
    <source>
        <dbReference type="SAM" id="Phobius"/>
    </source>
</evidence>
<keyword evidence="1" id="KW-1133">Transmembrane helix</keyword>
<reference evidence="3" key="1">
    <citation type="journal article" date="2019" name="Int. J. Syst. Evol. Microbiol.">
        <title>The Global Catalogue of Microorganisms (GCM) 10K type strain sequencing project: providing services to taxonomists for standard genome sequencing and annotation.</title>
        <authorList>
            <consortium name="The Broad Institute Genomics Platform"/>
            <consortium name="The Broad Institute Genome Sequencing Center for Infectious Disease"/>
            <person name="Wu L."/>
            <person name="Ma J."/>
        </authorList>
    </citation>
    <scope>NUCLEOTIDE SEQUENCE [LARGE SCALE GENOMIC DNA]</scope>
    <source>
        <strain evidence="3">KCTC 23299</strain>
    </source>
</reference>